<dbReference type="EMBL" id="UXUI01009956">
    <property type="protein sequence ID" value="VDD94557.1"/>
    <property type="molecule type" value="Genomic_DNA"/>
</dbReference>
<evidence type="ECO:0000313" key="3">
    <source>
        <dbReference type="WBParaSite" id="EVEC_0000993401-mRNA-1"/>
    </source>
</evidence>
<reference evidence="1 2" key="2">
    <citation type="submission" date="2018-10" db="EMBL/GenBank/DDBJ databases">
        <authorList>
            <consortium name="Pathogen Informatics"/>
        </authorList>
    </citation>
    <scope>NUCLEOTIDE SEQUENCE [LARGE SCALE GENOMIC DNA]</scope>
</reference>
<name>A0A0N4VGL2_ENTVE</name>
<protein>
    <submittedName>
        <fullName evidence="1 3">Uncharacterized protein</fullName>
    </submittedName>
</protein>
<evidence type="ECO:0000313" key="1">
    <source>
        <dbReference type="EMBL" id="VDD94557.1"/>
    </source>
</evidence>
<dbReference type="Proteomes" id="UP000274131">
    <property type="component" value="Unassembled WGS sequence"/>
</dbReference>
<sequence>MKHQTTIAYGTMSISVCPCTAARRNREKTRTTSRRKRKENREIEKITMMTAMTSDAQRQAMIVTGSSDCVGSADAGDGDYG</sequence>
<reference evidence="3" key="1">
    <citation type="submission" date="2017-02" db="UniProtKB">
        <authorList>
            <consortium name="WormBaseParasite"/>
        </authorList>
    </citation>
    <scope>IDENTIFICATION</scope>
</reference>
<accession>A0A0N4VGL2</accession>
<organism evidence="3">
    <name type="scientific">Enterobius vermicularis</name>
    <name type="common">Human pinworm</name>
    <dbReference type="NCBI Taxonomy" id="51028"/>
    <lineage>
        <taxon>Eukaryota</taxon>
        <taxon>Metazoa</taxon>
        <taxon>Ecdysozoa</taxon>
        <taxon>Nematoda</taxon>
        <taxon>Chromadorea</taxon>
        <taxon>Rhabditida</taxon>
        <taxon>Spirurina</taxon>
        <taxon>Oxyuridomorpha</taxon>
        <taxon>Oxyuroidea</taxon>
        <taxon>Oxyuridae</taxon>
        <taxon>Enterobius</taxon>
    </lineage>
</organism>
<gene>
    <name evidence="1" type="ORF">EVEC_LOCUS9308</name>
</gene>
<evidence type="ECO:0000313" key="2">
    <source>
        <dbReference type="Proteomes" id="UP000274131"/>
    </source>
</evidence>
<dbReference type="WBParaSite" id="EVEC_0000993401-mRNA-1">
    <property type="protein sequence ID" value="EVEC_0000993401-mRNA-1"/>
    <property type="gene ID" value="EVEC_0000993401"/>
</dbReference>
<keyword evidence="2" id="KW-1185">Reference proteome</keyword>
<proteinExistence type="predicted"/>
<dbReference type="AlphaFoldDB" id="A0A0N4VGL2"/>